<dbReference type="Proteomes" id="UP000382040">
    <property type="component" value="Unassembled WGS sequence"/>
</dbReference>
<accession>A0A5E5BQN5</accession>
<dbReference type="AlphaFoldDB" id="A0A5E5BQN5"/>
<proteinExistence type="predicted"/>
<feature type="region of interest" description="Disordered" evidence="1">
    <location>
        <begin position="1"/>
        <end position="25"/>
    </location>
</feature>
<organism evidence="2 3">
    <name type="scientific">Pandoraea bronchicola</name>
    <dbReference type="NCBI Taxonomy" id="2508287"/>
    <lineage>
        <taxon>Bacteria</taxon>
        <taxon>Pseudomonadati</taxon>
        <taxon>Pseudomonadota</taxon>
        <taxon>Betaproteobacteria</taxon>
        <taxon>Burkholderiales</taxon>
        <taxon>Burkholderiaceae</taxon>
        <taxon>Pandoraea</taxon>
    </lineage>
</organism>
<name>A0A5E5BQN5_9BURK</name>
<evidence type="ECO:0000313" key="3">
    <source>
        <dbReference type="Proteomes" id="UP000382040"/>
    </source>
</evidence>
<gene>
    <name evidence="2" type="ORF">PBR20603_02556</name>
</gene>
<evidence type="ECO:0000256" key="1">
    <source>
        <dbReference type="SAM" id="MobiDB-lite"/>
    </source>
</evidence>
<reference evidence="2 3" key="1">
    <citation type="submission" date="2019-08" db="EMBL/GenBank/DDBJ databases">
        <authorList>
            <person name="Peeters C."/>
        </authorList>
    </citation>
    <scope>NUCLEOTIDE SEQUENCE [LARGE SCALE GENOMIC DNA]</scope>
    <source>
        <strain evidence="2 3">LMG 20603</strain>
    </source>
</reference>
<dbReference type="EMBL" id="CABPST010000005">
    <property type="protein sequence ID" value="VVE88601.1"/>
    <property type="molecule type" value="Genomic_DNA"/>
</dbReference>
<dbReference type="RefSeq" id="WP_150559876.1">
    <property type="nucleotide sequence ID" value="NZ_CABPST010000005.1"/>
</dbReference>
<evidence type="ECO:0000313" key="2">
    <source>
        <dbReference type="EMBL" id="VVE88601.1"/>
    </source>
</evidence>
<protein>
    <submittedName>
        <fullName evidence="2">Uncharacterized protein</fullName>
    </submittedName>
</protein>
<sequence length="158" mass="16822">MAKPLSRPLPPDSMLARGHGNAGRAGEPIARAHTAAPPANVDNGAFAARPSHLTLAHGQSFHAYVSRGTVLHIERGDVVLCAAPRWLAASFWRNTVSLTAGQTHVAETSGWMTLSAGTGARIVLREDAGDTRGPAGPRSRAVRRAARLRQGFRERFGF</sequence>
<dbReference type="OrthoDB" id="8968977at2"/>
<keyword evidence="3" id="KW-1185">Reference proteome</keyword>